<dbReference type="Gene3D" id="2.30.250.10">
    <property type="entry name" value="Aminopeptidase i, Domain 2"/>
    <property type="match status" value="1"/>
</dbReference>
<keyword evidence="7 9" id="KW-0862">Zinc</keyword>
<comment type="similarity">
    <text evidence="2 9">Belongs to the peptidase M18 family.</text>
</comment>
<comment type="caution">
    <text evidence="12">The sequence shown here is derived from an EMBL/GenBank/DDBJ whole genome shotgun (WGS) entry which is preliminary data.</text>
</comment>
<dbReference type="Gene3D" id="3.40.630.10">
    <property type="entry name" value="Zn peptidases"/>
    <property type="match status" value="1"/>
</dbReference>
<dbReference type="PRINTS" id="PR00932">
    <property type="entry name" value="AMINO1PTASE"/>
</dbReference>
<evidence type="ECO:0000256" key="6">
    <source>
        <dbReference type="ARBA" id="ARBA00022801"/>
    </source>
</evidence>
<gene>
    <name evidence="12" type="ORF">GCM10023167_11270</name>
</gene>
<keyword evidence="8 9" id="KW-0482">Metalloprotease</keyword>
<evidence type="ECO:0000256" key="9">
    <source>
        <dbReference type="RuleBase" id="RU004386"/>
    </source>
</evidence>
<dbReference type="SUPFAM" id="SSF53187">
    <property type="entry name" value="Zn-dependent exopeptidases"/>
    <property type="match status" value="1"/>
</dbReference>
<proteinExistence type="inferred from homology"/>
<dbReference type="EC" id="3.4.11.-" evidence="10"/>
<keyword evidence="4 9" id="KW-0645">Protease</keyword>
<keyword evidence="13" id="KW-1185">Reference proteome</keyword>
<dbReference type="Proteomes" id="UP001500642">
    <property type="component" value="Unassembled WGS sequence"/>
</dbReference>
<keyword evidence="5 9" id="KW-0479">Metal-binding</keyword>
<reference evidence="13" key="1">
    <citation type="journal article" date="2019" name="Int. J. Syst. Evol. Microbiol.">
        <title>The Global Catalogue of Microorganisms (GCM) 10K type strain sequencing project: providing services to taxonomists for standard genome sequencing and annotation.</title>
        <authorList>
            <consortium name="The Broad Institute Genomics Platform"/>
            <consortium name="The Broad Institute Genome Sequencing Center for Infectious Disease"/>
            <person name="Wu L."/>
            <person name="Ma J."/>
        </authorList>
    </citation>
    <scope>NUCLEOTIDE SEQUENCE [LARGE SCALE GENOMIC DNA]</scope>
    <source>
        <strain evidence="13">JCM 17808</strain>
    </source>
</reference>
<accession>A0ABP8J9M8</accession>
<dbReference type="PANTHER" id="PTHR28570:SF3">
    <property type="entry name" value="ASPARTYL AMINOPEPTIDASE"/>
    <property type="match status" value="1"/>
</dbReference>
<evidence type="ECO:0000256" key="1">
    <source>
        <dbReference type="ARBA" id="ARBA00001947"/>
    </source>
</evidence>
<evidence type="ECO:0000313" key="13">
    <source>
        <dbReference type="Proteomes" id="UP001500642"/>
    </source>
</evidence>
<organism evidence="12 13">
    <name type="scientific">Brevibacterium pityocampae</name>
    <dbReference type="NCBI Taxonomy" id="506594"/>
    <lineage>
        <taxon>Bacteria</taxon>
        <taxon>Bacillati</taxon>
        <taxon>Actinomycetota</taxon>
        <taxon>Actinomycetes</taxon>
        <taxon>Micrococcales</taxon>
        <taxon>Brevibacteriaceae</taxon>
        <taxon>Brevibacterium</taxon>
    </lineage>
</organism>
<dbReference type="InterPro" id="IPR001948">
    <property type="entry name" value="Peptidase_M18"/>
</dbReference>
<evidence type="ECO:0000256" key="10">
    <source>
        <dbReference type="RuleBase" id="RU004387"/>
    </source>
</evidence>
<keyword evidence="3 9" id="KW-0031">Aminopeptidase</keyword>
<keyword evidence="6 9" id="KW-0378">Hydrolase</keyword>
<feature type="region of interest" description="Disordered" evidence="11">
    <location>
        <begin position="329"/>
        <end position="356"/>
    </location>
</feature>
<dbReference type="EMBL" id="BAABGL010000004">
    <property type="protein sequence ID" value="GAA4387395.1"/>
    <property type="molecule type" value="Genomic_DNA"/>
</dbReference>
<dbReference type="SUPFAM" id="SSF101821">
    <property type="entry name" value="Aminopeptidase/glucanase lid domain"/>
    <property type="match status" value="1"/>
</dbReference>
<dbReference type="GO" id="GO:0004177">
    <property type="term" value="F:aminopeptidase activity"/>
    <property type="evidence" value="ECO:0007669"/>
    <property type="project" value="UniProtKB-KW"/>
</dbReference>
<comment type="cofactor">
    <cofactor evidence="1 10">
        <name>Zn(2+)</name>
        <dbReference type="ChEBI" id="CHEBI:29105"/>
    </cofactor>
</comment>
<evidence type="ECO:0000256" key="3">
    <source>
        <dbReference type="ARBA" id="ARBA00022438"/>
    </source>
</evidence>
<evidence type="ECO:0000256" key="7">
    <source>
        <dbReference type="ARBA" id="ARBA00022833"/>
    </source>
</evidence>
<evidence type="ECO:0000256" key="2">
    <source>
        <dbReference type="ARBA" id="ARBA00008290"/>
    </source>
</evidence>
<sequence length="499" mass="50926">MTRLPAMRLTTESAPTAVAADLAEFVTESPSSFHAADAARRRLTAAGFTELDERAEWDLRPGGRHLVVRDGAIIAWVMPGGAGGAGGSGVGGAGDAAGAGSAEVPGFAVLGAHTDSPAFKLKPHTDFTVEGNLQVGVEIYGGPLLNSWLDRELCFAGRLVTVDGAEVLARTGPIGRIPQLAIHLDRQVNDKLALDRQRHVQPVIGLEALTGGAGEGTGVLGALAASAGVEAADVVAFDVVTIPAQEPARFGLHEEFLASPRLDNLSSVHAGISALALVEPAGLDSIPLVAAFDHEEVGSETRSGASGPFLADVTERIIAGIVAGAPAGAGPGAGESGPVGASGADAAGGSGIREASAPGAGRVREAYLRALARSVCVSSDAGHAVHPNYPERHDPVNRPRLGGGPLLKINAQQRYATDAVGTARWARACAAAGVHYQEFVSNNAMPCGSTIGPLTATRLGMTTVDAGIALWSMHSAREMCAVSDVHDLFRVAHAFLSGR</sequence>
<name>A0ABP8J9M8_9MICO</name>
<evidence type="ECO:0000313" key="12">
    <source>
        <dbReference type="EMBL" id="GAA4387395.1"/>
    </source>
</evidence>
<dbReference type="InterPro" id="IPR023358">
    <property type="entry name" value="Peptidase_M18_dom2"/>
</dbReference>
<dbReference type="PANTHER" id="PTHR28570">
    <property type="entry name" value="ASPARTYL AMINOPEPTIDASE"/>
    <property type="match status" value="1"/>
</dbReference>
<evidence type="ECO:0000256" key="11">
    <source>
        <dbReference type="SAM" id="MobiDB-lite"/>
    </source>
</evidence>
<evidence type="ECO:0000256" key="4">
    <source>
        <dbReference type="ARBA" id="ARBA00022670"/>
    </source>
</evidence>
<evidence type="ECO:0000256" key="8">
    <source>
        <dbReference type="ARBA" id="ARBA00023049"/>
    </source>
</evidence>
<protein>
    <recommendedName>
        <fullName evidence="10">M18 family aminopeptidase</fullName>
        <ecNumber evidence="10">3.4.11.-</ecNumber>
    </recommendedName>
</protein>
<dbReference type="Pfam" id="PF02127">
    <property type="entry name" value="Peptidase_M18"/>
    <property type="match status" value="2"/>
</dbReference>
<evidence type="ECO:0000256" key="5">
    <source>
        <dbReference type="ARBA" id="ARBA00022723"/>
    </source>
</evidence>